<evidence type="ECO:0000313" key="2">
    <source>
        <dbReference type="Proteomes" id="UP001163823"/>
    </source>
</evidence>
<protein>
    <submittedName>
        <fullName evidence="1">Ankyrin repeat-containing protein</fullName>
    </submittedName>
</protein>
<name>A0AAD7VEI3_QUISA</name>
<dbReference type="AlphaFoldDB" id="A0AAD7VEI3"/>
<organism evidence="1 2">
    <name type="scientific">Quillaja saponaria</name>
    <name type="common">Soap bark tree</name>
    <dbReference type="NCBI Taxonomy" id="32244"/>
    <lineage>
        <taxon>Eukaryota</taxon>
        <taxon>Viridiplantae</taxon>
        <taxon>Streptophyta</taxon>
        <taxon>Embryophyta</taxon>
        <taxon>Tracheophyta</taxon>
        <taxon>Spermatophyta</taxon>
        <taxon>Magnoliopsida</taxon>
        <taxon>eudicotyledons</taxon>
        <taxon>Gunneridae</taxon>
        <taxon>Pentapetalae</taxon>
        <taxon>rosids</taxon>
        <taxon>fabids</taxon>
        <taxon>Fabales</taxon>
        <taxon>Quillajaceae</taxon>
        <taxon>Quillaja</taxon>
    </lineage>
</organism>
<reference evidence="1" key="1">
    <citation type="journal article" date="2023" name="Science">
        <title>Elucidation of the pathway for biosynthesis of saponin adjuvants from the soapbark tree.</title>
        <authorList>
            <person name="Reed J."/>
            <person name="Orme A."/>
            <person name="El-Demerdash A."/>
            <person name="Owen C."/>
            <person name="Martin L.B.B."/>
            <person name="Misra R.C."/>
            <person name="Kikuchi S."/>
            <person name="Rejzek M."/>
            <person name="Martin A.C."/>
            <person name="Harkess A."/>
            <person name="Leebens-Mack J."/>
            <person name="Louveau T."/>
            <person name="Stephenson M.J."/>
            <person name="Osbourn A."/>
        </authorList>
    </citation>
    <scope>NUCLEOTIDE SEQUENCE</scope>
    <source>
        <strain evidence="1">S10</strain>
    </source>
</reference>
<evidence type="ECO:0000313" key="1">
    <source>
        <dbReference type="EMBL" id="KAJ7972743.1"/>
    </source>
</evidence>
<sequence length="183" mass="20397">MLLFQVIFNLGKEELQVMKRSLSFPENYHTCFGFFKLLSTFARVVTLGKQGKEDAVADTENQVAVGGQVTHGKQGKEEEPPALTKLLSLVTLGKQGKKDAVANTENHVAVGGQRLHAPAHRNFPENYATCYELLKSANMEVLGLTGFGLAGIRKIKEKNTWSYQIMEELLQRNTMYSFTEDGK</sequence>
<keyword evidence="2" id="KW-1185">Reference proteome</keyword>
<dbReference type="Proteomes" id="UP001163823">
    <property type="component" value="Chromosome 4"/>
</dbReference>
<proteinExistence type="predicted"/>
<gene>
    <name evidence="1" type="ORF">O6P43_010588</name>
</gene>
<dbReference type="EMBL" id="JARAOO010000004">
    <property type="protein sequence ID" value="KAJ7972743.1"/>
    <property type="molecule type" value="Genomic_DNA"/>
</dbReference>
<accession>A0AAD7VEI3</accession>
<dbReference type="KEGG" id="qsa:O6P43_010588"/>
<comment type="caution">
    <text evidence="1">The sequence shown here is derived from an EMBL/GenBank/DDBJ whole genome shotgun (WGS) entry which is preliminary data.</text>
</comment>